<dbReference type="AlphaFoldDB" id="A0A327XX72"/>
<keyword evidence="3" id="KW-1185">Reference proteome</keyword>
<gene>
    <name evidence="2" type="ORF">ATI53_10455</name>
</gene>
<reference evidence="2 3" key="1">
    <citation type="submission" date="2018-06" db="EMBL/GenBank/DDBJ databases">
        <title>Genomic Encyclopedia of Archaeal and Bacterial Type Strains, Phase II (KMG-II): from individual species to whole genera.</title>
        <authorList>
            <person name="Goeker M."/>
        </authorList>
    </citation>
    <scope>NUCLEOTIDE SEQUENCE [LARGE SCALE GENOMIC DNA]</scope>
    <source>
        <strain evidence="2 3">DSM 22011</strain>
    </source>
</reference>
<protein>
    <submittedName>
        <fullName evidence="2">Uncharacterized protein</fullName>
    </submittedName>
</protein>
<dbReference type="EMBL" id="QLMG01000045">
    <property type="protein sequence ID" value="RAK11985.1"/>
    <property type="molecule type" value="Genomic_DNA"/>
</dbReference>
<dbReference type="OrthoDB" id="8673861at2"/>
<proteinExistence type="predicted"/>
<feature type="compositionally biased region" description="Polar residues" evidence="1">
    <location>
        <begin position="77"/>
        <end position="89"/>
    </location>
</feature>
<dbReference type="Proteomes" id="UP000249165">
    <property type="component" value="Unassembled WGS sequence"/>
</dbReference>
<name>A0A327XX72_9RHOB</name>
<organism evidence="2 3">
    <name type="scientific">Salipiger aestuarii</name>
    <dbReference type="NCBI Taxonomy" id="568098"/>
    <lineage>
        <taxon>Bacteria</taxon>
        <taxon>Pseudomonadati</taxon>
        <taxon>Pseudomonadota</taxon>
        <taxon>Alphaproteobacteria</taxon>
        <taxon>Rhodobacterales</taxon>
        <taxon>Roseobacteraceae</taxon>
        <taxon>Salipiger</taxon>
    </lineage>
</organism>
<feature type="region of interest" description="Disordered" evidence="1">
    <location>
        <begin position="68"/>
        <end position="89"/>
    </location>
</feature>
<evidence type="ECO:0000313" key="3">
    <source>
        <dbReference type="Proteomes" id="UP000249165"/>
    </source>
</evidence>
<sequence length="89" mass="9535">MVNESALNALDADSHGGLLHAYEEAGRMSGAGRLRTKASDAWSRMAPPVPKSTSPLVEKMGARYQDMAASADRPQGFLQTIDTARTSTR</sequence>
<accession>A0A327XX72</accession>
<evidence type="ECO:0000313" key="2">
    <source>
        <dbReference type="EMBL" id="RAK11985.1"/>
    </source>
</evidence>
<dbReference type="RefSeq" id="WP_009506048.1">
    <property type="nucleotide sequence ID" value="NZ_LIGK01000117.1"/>
</dbReference>
<evidence type="ECO:0000256" key="1">
    <source>
        <dbReference type="SAM" id="MobiDB-lite"/>
    </source>
</evidence>
<comment type="caution">
    <text evidence="2">The sequence shown here is derived from an EMBL/GenBank/DDBJ whole genome shotgun (WGS) entry which is preliminary data.</text>
</comment>